<keyword evidence="2" id="KW-0472">Membrane</keyword>
<feature type="transmembrane region" description="Helical" evidence="2">
    <location>
        <begin position="28"/>
        <end position="46"/>
    </location>
</feature>
<name>A0ABY6FY37_9MICO</name>
<reference evidence="3" key="1">
    <citation type="submission" date="2022-10" db="EMBL/GenBank/DDBJ databases">
        <title>Whole-Genome Sequencing of Brachybacterium huguangmaarense BRM-3, Isolated from Betula schmidtii.</title>
        <authorList>
            <person name="Haam D."/>
        </authorList>
    </citation>
    <scope>NUCLEOTIDE SEQUENCE</scope>
    <source>
        <strain evidence="3">BRM-3</strain>
    </source>
</reference>
<keyword evidence="4" id="KW-1185">Reference proteome</keyword>
<evidence type="ECO:0000256" key="1">
    <source>
        <dbReference type="SAM" id="MobiDB-lite"/>
    </source>
</evidence>
<keyword evidence="2" id="KW-1133">Transmembrane helix</keyword>
<dbReference type="RefSeq" id="WP_263592964.1">
    <property type="nucleotide sequence ID" value="NZ_CP107020.1"/>
</dbReference>
<evidence type="ECO:0000313" key="3">
    <source>
        <dbReference type="EMBL" id="UYG15750.1"/>
    </source>
</evidence>
<accession>A0ABY6FY37</accession>
<feature type="compositionally biased region" description="Basic and acidic residues" evidence="1">
    <location>
        <begin position="94"/>
        <end position="103"/>
    </location>
</feature>
<evidence type="ECO:0000256" key="2">
    <source>
        <dbReference type="SAM" id="Phobius"/>
    </source>
</evidence>
<protein>
    <submittedName>
        <fullName evidence="3">Uncharacterized protein</fullName>
    </submittedName>
</protein>
<organism evidence="3 4">
    <name type="scientific">Brachybacterium huguangmaarense</name>
    <dbReference type="NCBI Taxonomy" id="1652028"/>
    <lineage>
        <taxon>Bacteria</taxon>
        <taxon>Bacillati</taxon>
        <taxon>Actinomycetota</taxon>
        <taxon>Actinomycetes</taxon>
        <taxon>Micrococcales</taxon>
        <taxon>Dermabacteraceae</taxon>
        <taxon>Brachybacterium</taxon>
    </lineage>
</organism>
<gene>
    <name evidence="3" type="ORF">BRM3_08840</name>
</gene>
<dbReference type="EMBL" id="CP107020">
    <property type="protein sequence ID" value="UYG15750.1"/>
    <property type="molecule type" value="Genomic_DNA"/>
</dbReference>
<feature type="region of interest" description="Disordered" evidence="1">
    <location>
        <begin position="94"/>
        <end position="127"/>
    </location>
</feature>
<evidence type="ECO:0000313" key="4">
    <source>
        <dbReference type="Proteomes" id="UP001164305"/>
    </source>
</evidence>
<proteinExistence type="predicted"/>
<feature type="transmembrane region" description="Helical" evidence="2">
    <location>
        <begin position="52"/>
        <end position="73"/>
    </location>
</feature>
<dbReference type="Proteomes" id="UP001164305">
    <property type="component" value="Chromosome"/>
</dbReference>
<keyword evidence="2" id="KW-0812">Transmembrane</keyword>
<sequence>MTTAHTHRADTGVATQVAHPWRAVLRTVLWAVVAFAGMAPLIYQAAAGEDPALAVGWVGTALLVLGAIQRVMALPVVDAWLRLYLPWLAALPAQEERPKDDHPVSTPAPLTDADVRATHASVDDEPA</sequence>